<reference evidence="4" key="1">
    <citation type="journal article" date="2019" name="Int. J. Syst. Evol. Microbiol.">
        <title>The Global Catalogue of Microorganisms (GCM) 10K type strain sequencing project: providing services to taxonomists for standard genome sequencing and annotation.</title>
        <authorList>
            <consortium name="The Broad Institute Genomics Platform"/>
            <consortium name="The Broad Institute Genome Sequencing Center for Infectious Disease"/>
            <person name="Wu L."/>
            <person name="Ma J."/>
        </authorList>
    </citation>
    <scope>NUCLEOTIDE SEQUENCE [LARGE SCALE GENOMIC DNA]</scope>
    <source>
        <strain evidence="4">JCM 17926</strain>
    </source>
</reference>
<evidence type="ECO:0000313" key="4">
    <source>
        <dbReference type="Proteomes" id="UP001500552"/>
    </source>
</evidence>
<proteinExistence type="predicted"/>
<dbReference type="EMBL" id="BAABHC010000014">
    <property type="protein sequence ID" value="GAA4434848.1"/>
    <property type="molecule type" value="Genomic_DNA"/>
</dbReference>
<feature type="transmembrane region" description="Helical" evidence="1">
    <location>
        <begin position="150"/>
        <end position="168"/>
    </location>
</feature>
<feature type="transmembrane region" description="Helical" evidence="1">
    <location>
        <begin position="112"/>
        <end position="130"/>
    </location>
</feature>
<dbReference type="Pfam" id="PF22503">
    <property type="entry name" value="DUF6992"/>
    <property type="match status" value="1"/>
</dbReference>
<name>A0ABP8LRG0_9BACT</name>
<keyword evidence="1" id="KW-0812">Transmembrane</keyword>
<feature type="signal peptide" evidence="2">
    <location>
        <begin position="1"/>
        <end position="19"/>
    </location>
</feature>
<feature type="transmembrane region" description="Helical" evidence="1">
    <location>
        <begin position="35"/>
        <end position="52"/>
    </location>
</feature>
<evidence type="ECO:0000313" key="3">
    <source>
        <dbReference type="EMBL" id="GAA4434848.1"/>
    </source>
</evidence>
<organism evidence="3 4">
    <name type="scientific">Pontibacter saemangeumensis</name>
    <dbReference type="NCBI Taxonomy" id="1084525"/>
    <lineage>
        <taxon>Bacteria</taxon>
        <taxon>Pseudomonadati</taxon>
        <taxon>Bacteroidota</taxon>
        <taxon>Cytophagia</taxon>
        <taxon>Cytophagales</taxon>
        <taxon>Hymenobacteraceae</taxon>
        <taxon>Pontibacter</taxon>
    </lineage>
</organism>
<keyword evidence="2" id="KW-0732">Signal</keyword>
<dbReference type="InterPro" id="IPR054261">
    <property type="entry name" value="DUF6992"/>
</dbReference>
<sequence>MKKFWCLLPLLFLGLTATAQSTTLQAFNQQQAASLKTGMLVLGGWAILNILVGSFKLTKATRSRKFFFQMNLYWNIVNLMIAAAALYSIFSRDPAVATLLQSLKLHIWYKKVLYLNVGLDVAYVVLGAYLKERSRNSPKTEQLQGWGQSLVLQGLFLFVLDLVLVVVLESYAGQLLRLIPAA</sequence>
<evidence type="ECO:0000256" key="1">
    <source>
        <dbReference type="SAM" id="Phobius"/>
    </source>
</evidence>
<evidence type="ECO:0008006" key="5">
    <source>
        <dbReference type="Google" id="ProtNLM"/>
    </source>
</evidence>
<dbReference type="RefSeq" id="WP_345159676.1">
    <property type="nucleotide sequence ID" value="NZ_BAABHC010000014.1"/>
</dbReference>
<protein>
    <recommendedName>
        <fullName evidence="5">DUF4149 domain-containing protein</fullName>
    </recommendedName>
</protein>
<dbReference type="Proteomes" id="UP001500552">
    <property type="component" value="Unassembled WGS sequence"/>
</dbReference>
<keyword evidence="1" id="KW-0472">Membrane</keyword>
<keyword evidence="1" id="KW-1133">Transmembrane helix</keyword>
<feature type="transmembrane region" description="Helical" evidence="1">
    <location>
        <begin position="72"/>
        <end position="90"/>
    </location>
</feature>
<keyword evidence="4" id="KW-1185">Reference proteome</keyword>
<feature type="chain" id="PRO_5046499957" description="DUF4149 domain-containing protein" evidence="2">
    <location>
        <begin position="20"/>
        <end position="182"/>
    </location>
</feature>
<gene>
    <name evidence="3" type="ORF">GCM10023188_26290</name>
</gene>
<comment type="caution">
    <text evidence="3">The sequence shown here is derived from an EMBL/GenBank/DDBJ whole genome shotgun (WGS) entry which is preliminary data.</text>
</comment>
<evidence type="ECO:0000256" key="2">
    <source>
        <dbReference type="SAM" id="SignalP"/>
    </source>
</evidence>
<accession>A0ABP8LRG0</accession>